<protein>
    <submittedName>
        <fullName evidence="1">Uncharacterized protein</fullName>
    </submittedName>
</protein>
<name>A0A6N2LNZ3_SALVM</name>
<sequence>MLMIIRLRNVNPLLPSFSSGSGKDHGGCLSRLLCGFFFLSQTSVHGTPMFFFFFLNGWNSPIVQYGIVFIVVKRFCGFFLV</sequence>
<dbReference type="EMBL" id="CAADRP010001574">
    <property type="protein sequence ID" value="VFU42208.1"/>
    <property type="molecule type" value="Genomic_DNA"/>
</dbReference>
<proteinExistence type="predicted"/>
<gene>
    <name evidence="1" type="ORF">SVIM_LOCUS251624</name>
</gene>
<organism evidence="1">
    <name type="scientific">Salix viminalis</name>
    <name type="common">Common osier</name>
    <name type="synonym">Basket willow</name>
    <dbReference type="NCBI Taxonomy" id="40686"/>
    <lineage>
        <taxon>Eukaryota</taxon>
        <taxon>Viridiplantae</taxon>
        <taxon>Streptophyta</taxon>
        <taxon>Embryophyta</taxon>
        <taxon>Tracheophyta</taxon>
        <taxon>Spermatophyta</taxon>
        <taxon>Magnoliopsida</taxon>
        <taxon>eudicotyledons</taxon>
        <taxon>Gunneridae</taxon>
        <taxon>Pentapetalae</taxon>
        <taxon>rosids</taxon>
        <taxon>fabids</taxon>
        <taxon>Malpighiales</taxon>
        <taxon>Salicaceae</taxon>
        <taxon>Saliceae</taxon>
        <taxon>Salix</taxon>
    </lineage>
</organism>
<evidence type="ECO:0000313" key="1">
    <source>
        <dbReference type="EMBL" id="VFU42208.1"/>
    </source>
</evidence>
<accession>A0A6N2LNZ3</accession>
<dbReference type="AlphaFoldDB" id="A0A6N2LNZ3"/>
<reference evidence="1" key="1">
    <citation type="submission" date="2019-03" db="EMBL/GenBank/DDBJ databases">
        <authorList>
            <person name="Mank J."/>
            <person name="Almeida P."/>
        </authorList>
    </citation>
    <scope>NUCLEOTIDE SEQUENCE</scope>
    <source>
        <strain evidence="1">78183</strain>
    </source>
</reference>